<dbReference type="SUPFAM" id="SSF50630">
    <property type="entry name" value="Acid proteases"/>
    <property type="match status" value="1"/>
</dbReference>
<dbReference type="GO" id="GO:0006508">
    <property type="term" value="P:proteolysis"/>
    <property type="evidence" value="ECO:0007669"/>
    <property type="project" value="InterPro"/>
</dbReference>
<dbReference type="OrthoDB" id="6514143at2759"/>
<evidence type="ECO:0000313" key="4">
    <source>
        <dbReference type="EMBL" id="KAF0297636.1"/>
    </source>
</evidence>
<dbReference type="InterPro" id="IPR001995">
    <property type="entry name" value="Peptidase_A2_cat"/>
</dbReference>
<organism evidence="4 5">
    <name type="scientific">Amphibalanus amphitrite</name>
    <name type="common">Striped barnacle</name>
    <name type="synonym">Balanus amphitrite</name>
    <dbReference type="NCBI Taxonomy" id="1232801"/>
    <lineage>
        <taxon>Eukaryota</taxon>
        <taxon>Metazoa</taxon>
        <taxon>Ecdysozoa</taxon>
        <taxon>Arthropoda</taxon>
        <taxon>Crustacea</taxon>
        <taxon>Multicrustacea</taxon>
        <taxon>Cirripedia</taxon>
        <taxon>Thoracica</taxon>
        <taxon>Thoracicalcarea</taxon>
        <taxon>Balanomorpha</taxon>
        <taxon>Balanoidea</taxon>
        <taxon>Balanidae</taxon>
        <taxon>Amphibalaninae</taxon>
        <taxon>Amphibalanus</taxon>
    </lineage>
</organism>
<dbReference type="PANTHER" id="PTHR36688:SF2">
    <property type="entry name" value="ENDONUCLEASE_EXONUCLEASE_PHOSPHATASE DOMAIN-CONTAINING PROTEIN"/>
    <property type="match status" value="1"/>
</dbReference>
<proteinExistence type="predicted"/>
<dbReference type="PROSITE" id="PS00141">
    <property type="entry name" value="ASP_PROTEASE"/>
    <property type="match status" value="1"/>
</dbReference>
<evidence type="ECO:0000256" key="2">
    <source>
        <dbReference type="SAM" id="MobiDB-lite"/>
    </source>
</evidence>
<protein>
    <recommendedName>
        <fullName evidence="3">Peptidase A2 domain-containing protein</fullName>
    </recommendedName>
</protein>
<dbReference type="InterPro" id="IPR001969">
    <property type="entry name" value="Aspartic_peptidase_AS"/>
</dbReference>
<feature type="region of interest" description="Disordered" evidence="2">
    <location>
        <begin position="263"/>
        <end position="351"/>
    </location>
</feature>
<keyword evidence="1" id="KW-0378">Hydrolase</keyword>
<gene>
    <name evidence="4" type="ORF">FJT64_004848</name>
</gene>
<evidence type="ECO:0000313" key="5">
    <source>
        <dbReference type="Proteomes" id="UP000440578"/>
    </source>
</evidence>
<dbReference type="AlphaFoldDB" id="A0A6A4VSA6"/>
<dbReference type="InterPro" id="IPR005135">
    <property type="entry name" value="Endo/exonuclease/phosphatase"/>
</dbReference>
<dbReference type="GO" id="GO:0004190">
    <property type="term" value="F:aspartic-type endopeptidase activity"/>
    <property type="evidence" value="ECO:0007669"/>
    <property type="project" value="InterPro"/>
</dbReference>
<dbReference type="SUPFAM" id="SSF56219">
    <property type="entry name" value="DNase I-like"/>
    <property type="match status" value="1"/>
</dbReference>
<sequence>MFTRCVEAITINQNDSALQFNVRLDGNWVTMLVDTGAAVSIIPRQLYETALSHRPLLPTTVNLRAYGGSQLVVTGVITASVETEDGRSCQGRLYVVDGGTPLLGRDLQKSLCISTWHGSAVYEVDRQPGRSSDVEAGSDQDSATQSTVQATTGRSPAELLHGRPMRGKLSAALDVGGRHPARPVDLHEHVKRKQTYQKTYFDRSHGVKTPNFSVGDQVRHRLLPQARKGQLRFSATKRIVEQRGPASYLLDDGTRVHADRLTRSAGSCPAEVDGRRGEPVQPDGAADRTGPTDAELESSGGRDRLEQQEQDRLEAIPEPETTDSHLRLDGRQLDVPPAPLEADETTSGRSAIRPSRARVLLAATTVVPARSVIVVRASVVPVNGKVSNPCALQGVIEPSHTAQREDLLIPREVVTVDDVVAIQEAQFPTKTTVRIPGYQPPVVTRRTRGRQTGAASAKGGDVAIYVRGGLTFSTLSDSYQAPADDTTEICGVRIHGKFQTDIINVYRPPIRRTRDDDRTDNFDPGALPSGDNTIILGDFNGHHPSWDYECDAADEVGNRLAEWLDREDWLPLNTGEPTHTSYRSGCNTAPDVACCSRTLARRTSWSVGPDLGSDHLPMLLTVRSTPAAQRTRKKAKWAFQKADWVAFRADCEDALCRAVPQRATAQELTTRFTEAVMSASRRHIPRGARPDAKPWVLDPELQQAVSDRQEARRQIRADDPASKERWIAAKRRAADVERSATQTHFRTFVEDNLNQPASLGRVTKILKKWEGAGDEHQPGQAMRVGGRLLVTDREKAQAFCATYAHVSRQVRSAKEMALVSLRLGAGFALR</sequence>
<dbReference type="EMBL" id="VIIS01001477">
    <property type="protein sequence ID" value="KAF0297636.1"/>
    <property type="molecule type" value="Genomic_DNA"/>
</dbReference>
<dbReference type="InterPro" id="IPR052560">
    <property type="entry name" value="RdDP_mobile_element"/>
</dbReference>
<dbReference type="Pfam" id="PF14529">
    <property type="entry name" value="Exo_endo_phos_2"/>
    <property type="match status" value="1"/>
</dbReference>
<dbReference type="InterPro" id="IPR036691">
    <property type="entry name" value="Endo/exonu/phosph_ase_sf"/>
</dbReference>
<feature type="compositionally biased region" description="Basic and acidic residues" evidence="2">
    <location>
        <begin position="322"/>
        <end position="332"/>
    </location>
</feature>
<dbReference type="Gene3D" id="3.60.10.10">
    <property type="entry name" value="Endonuclease/exonuclease/phosphatase"/>
    <property type="match status" value="1"/>
</dbReference>
<evidence type="ECO:0000256" key="1">
    <source>
        <dbReference type="ARBA" id="ARBA00022801"/>
    </source>
</evidence>
<evidence type="ECO:0000259" key="3">
    <source>
        <dbReference type="PROSITE" id="PS50175"/>
    </source>
</evidence>
<feature type="compositionally biased region" description="Basic and acidic residues" evidence="2">
    <location>
        <begin position="300"/>
        <end position="315"/>
    </location>
</feature>
<comment type="caution">
    <text evidence="4">The sequence shown here is derived from an EMBL/GenBank/DDBJ whole genome shotgun (WGS) entry which is preliminary data.</text>
</comment>
<accession>A0A6A4VSA6</accession>
<dbReference type="InterPro" id="IPR021109">
    <property type="entry name" value="Peptidase_aspartic_dom_sf"/>
</dbReference>
<reference evidence="4 5" key="1">
    <citation type="submission" date="2019-07" db="EMBL/GenBank/DDBJ databases">
        <title>Draft genome assembly of a fouling barnacle, Amphibalanus amphitrite (Darwin, 1854): The first reference genome for Thecostraca.</title>
        <authorList>
            <person name="Kim W."/>
        </authorList>
    </citation>
    <scope>NUCLEOTIDE SEQUENCE [LARGE SCALE GENOMIC DNA]</scope>
    <source>
        <strain evidence="4">SNU_AA5</strain>
        <tissue evidence="4">Soma without cirri and trophi</tissue>
    </source>
</reference>
<dbReference type="Proteomes" id="UP000440578">
    <property type="component" value="Unassembled WGS sequence"/>
</dbReference>
<keyword evidence="5" id="KW-1185">Reference proteome</keyword>
<dbReference type="Gene3D" id="2.40.70.10">
    <property type="entry name" value="Acid Proteases"/>
    <property type="match status" value="1"/>
</dbReference>
<feature type="compositionally biased region" description="Polar residues" evidence="2">
    <location>
        <begin position="139"/>
        <end position="154"/>
    </location>
</feature>
<dbReference type="PANTHER" id="PTHR36688">
    <property type="entry name" value="ENDO/EXONUCLEASE/PHOSPHATASE DOMAIN-CONTAINING PROTEIN"/>
    <property type="match status" value="1"/>
</dbReference>
<feature type="domain" description="Peptidase A2" evidence="3">
    <location>
        <begin position="29"/>
        <end position="107"/>
    </location>
</feature>
<dbReference type="PROSITE" id="PS50175">
    <property type="entry name" value="ASP_PROT_RETROV"/>
    <property type="match status" value="1"/>
</dbReference>
<name>A0A6A4VSA6_AMPAM</name>
<feature type="region of interest" description="Disordered" evidence="2">
    <location>
        <begin position="126"/>
        <end position="154"/>
    </location>
</feature>